<dbReference type="EMBL" id="VTPC01090354">
    <property type="protein sequence ID" value="KAF2883581.1"/>
    <property type="molecule type" value="Genomic_DNA"/>
</dbReference>
<gene>
    <name evidence="2" type="ORF">ILUMI_22599</name>
</gene>
<protein>
    <submittedName>
        <fullName evidence="2">Uncharacterized protein</fullName>
    </submittedName>
</protein>
<name>A0A8K0CDJ8_IGNLU</name>
<keyword evidence="1" id="KW-0732">Signal</keyword>
<keyword evidence="3" id="KW-1185">Reference proteome</keyword>
<accession>A0A8K0CDJ8</accession>
<comment type="caution">
    <text evidence="2">The sequence shown here is derived from an EMBL/GenBank/DDBJ whole genome shotgun (WGS) entry which is preliminary data.</text>
</comment>
<evidence type="ECO:0000313" key="2">
    <source>
        <dbReference type="EMBL" id="KAF2883581.1"/>
    </source>
</evidence>
<sequence>MCAHIGTIHRQLMIVPHSIVLFVLHPIIRSSSCEDGHCEKESDKEEDATKPPVKVLQNILVGPAKAVISESNFLNENLATEIINDIIGMAVHESKTQKIPEQIRKRKRFSVSLEDRKKQRLEGKNNDRVIRGVLIQSDTSNLKAEKSRQGKHSPPNKIDRAVIRQHTETFQPSVSHYRREQAPNRREVVSEMNVSFAALGHEECLAYEKFKNHKQTITTTPKLWKMTAKTVVHIDKANSARKQYQINAKASDPHTLACSADFQKYFEPGHTFMSADAFQKLVLM</sequence>
<dbReference type="AlphaFoldDB" id="A0A8K0CDJ8"/>
<dbReference type="OrthoDB" id="6781302at2759"/>
<organism evidence="2 3">
    <name type="scientific">Ignelater luminosus</name>
    <name type="common">Cucubano</name>
    <name type="synonym">Pyrophorus luminosus</name>
    <dbReference type="NCBI Taxonomy" id="2038154"/>
    <lineage>
        <taxon>Eukaryota</taxon>
        <taxon>Metazoa</taxon>
        <taxon>Ecdysozoa</taxon>
        <taxon>Arthropoda</taxon>
        <taxon>Hexapoda</taxon>
        <taxon>Insecta</taxon>
        <taxon>Pterygota</taxon>
        <taxon>Neoptera</taxon>
        <taxon>Endopterygota</taxon>
        <taxon>Coleoptera</taxon>
        <taxon>Polyphaga</taxon>
        <taxon>Elateriformia</taxon>
        <taxon>Elateroidea</taxon>
        <taxon>Elateridae</taxon>
        <taxon>Agrypninae</taxon>
        <taxon>Pyrophorini</taxon>
        <taxon>Ignelater</taxon>
    </lineage>
</organism>
<reference evidence="2" key="1">
    <citation type="submission" date="2019-08" db="EMBL/GenBank/DDBJ databases">
        <title>The genome of the North American firefly Photinus pyralis.</title>
        <authorList>
            <consortium name="Photinus pyralis genome working group"/>
            <person name="Fallon T.R."/>
            <person name="Sander Lower S.E."/>
            <person name="Weng J.-K."/>
        </authorList>
    </citation>
    <scope>NUCLEOTIDE SEQUENCE</scope>
    <source>
        <strain evidence="2">TRF0915ILg1</strain>
        <tissue evidence="2">Whole body</tissue>
    </source>
</reference>
<evidence type="ECO:0000313" key="3">
    <source>
        <dbReference type="Proteomes" id="UP000801492"/>
    </source>
</evidence>
<feature type="signal peptide" evidence="1">
    <location>
        <begin position="1"/>
        <end position="33"/>
    </location>
</feature>
<dbReference type="Proteomes" id="UP000801492">
    <property type="component" value="Unassembled WGS sequence"/>
</dbReference>
<proteinExistence type="predicted"/>
<evidence type="ECO:0000256" key="1">
    <source>
        <dbReference type="SAM" id="SignalP"/>
    </source>
</evidence>
<feature type="chain" id="PRO_5035473984" evidence="1">
    <location>
        <begin position="34"/>
        <end position="284"/>
    </location>
</feature>